<accession>A0A6A6ZM28</accession>
<comment type="function">
    <text evidence="10">Catalyzes the hydrolysis of complex carboxylic polyesters found in the cell wall of plants. Degrades cutin, a macromolecule that forms the structure of the plant cuticle. Allows pathogenic fungi to penetrate through the cuticular barrier into the host plant during the initial stage of fungal infection.</text>
</comment>
<evidence type="ECO:0000256" key="5">
    <source>
        <dbReference type="ARBA" id="ARBA00022525"/>
    </source>
</evidence>
<dbReference type="PANTHER" id="PTHR48250:SF3">
    <property type="entry name" value="CUTINASE 1-RELATED"/>
    <property type="match status" value="1"/>
</dbReference>
<evidence type="ECO:0000256" key="10">
    <source>
        <dbReference type="ARBA" id="ARBA00057514"/>
    </source>
</evidence>
<dbReference type="FunFam" id="3.40.50.1820:FF:000235">
    <property type="entry name" value="Cutinase 1"/>
    <property type="match status" value="1"/>
</dbReference>
<evidence type="ECO:0000313" key="17">
    <source>
        <dbReference type="Proteomes" id="UP000799424"/>
    </source>
</evidence>
<evidence type="ECO:0000256" key="14">
    <source>
        <dbReference type="RuleBase" id="RU361263"/>
    </source>
</evidence>
<sequence>MKFFAASLLATLAAASPIAVPEINISGDLEARQLGSSKSELESGSASACPRAILVFARGSTESGNLGTLGAPLGDALERKYGAANVWVQGVGGPYRATLGDNVLPRGSSPAAIAEMVRLLKLANTKCPSTPVVAGGYSQGAALAAAAISDLDTTTRNKVVGTVLFGYTKNQQNRGAIPNYPSDRLKVFCAAGDLVCTGTLTITAAHLSYGDEARGEAPEFLISKLGN</sequence>
<evidence type="ECO:0000256" key="15">
    <source>
        <dbReference type="SAM" id="SignalP"/>
    </source>
</evidence>
<dbReference type="InterPro" id="IPR000675">
    <property type="entry name" value="Cutinase/axe"/>
</dbReference>
<dbReference type="PANTHER" id="PTHR48250">
    <property type="entry name" value="CUTINASE 2-RELATED"/>
    <property type="match status" value="1"/>
</dbReference>
<keyword evidence="4 14" id="KW-0719">Serine esterase</keyword>
<dbReference type="PRINTS" id="PR00129">
    <property type="entry name" value="CUTINASE"/>
</dbReference>
<gene>
    <name evidence="16" type="ORF">CC86DRAFT_470035</name>
</gene>
<evidence type="ECO:0000256" key="7">
    <source>
        <dbReference type="ARBA" id="ARBA00022801"/>
    </source>
</evidence>
<dbReference type="EC" id="3.1.1.74" evidence="3 14"/>
<dbReference type="SMART" id="SM01110">
    <property type="entry name" value="Cutinase"/>
    <property type="match status" value="1"/>
</dbReference>
<evidence type="ECO:0000256" key="4">
    <source>
        <dbReference type="ARBA" id="ARBA00022487"/>
    </source>
</evidence>
<keyword evidence="5 14" id="KW-0964">Secreted</keyword>
<feature type="chain" id="PRO_5025481206" description="Cutinase" evidence="15">
    <location>
        <begin position="16"/>
        <end position="227"/>
    </location>
</feature>
<evidence type="ECO:0000256" key="2">
    <source>
        <dbReference type="ARBA" id="ARBA00007534"/>
    </source>
</evidence>
<evidence type="ECO:0000256" key="9">
    <source>
        <dbReference type="ARBA" id="ARBA00034045"/>
    </source>
</evidence>
<reference evidence="16" key="1">
    <citation type="journal article" date="2020" name="Stud. Mycol.">
        <title>101 Dothideomycetes genomes: a test case for predicting lifestyles and emergence of pathogens.</title>
        <authorList>
            <person name="Haridas S."/>
            <person name="Albert R."/>
            <person name="Binder M."/>
            <person name="Bloem J."/>
            <person name="Labutti K."/>
            <person name="Salamov A."/>
            <person name="Andreopoulos B."/>
            <person name="Baker S."/>
            <person name="Barry K."/>
            <person name="Bills G."/>
            <person name="Bluhm B."/>
            <person name="Cannon C."/>
            <person name="Castanera R."/>
            <person name="Culley D."/>
            <person name="Daum C."/>
            <person name="Ezra D."/>
            <person name="Gonzalez J."/>
            <person name="Henrissat B."/>
            <person name="Kuo A."/>
            <person name="Liang C."/>
            <person name="Lipzen A."/>
            <person name="Lutzoni F."/>
            <person name="Magnuson J."/>
            <person name="Mondo S."/>
            <person name="Nolan M."/>
            <person name="Ohm R."/>
            <person name="Pangilinan J."/>
            <person name="Park H.-J."/>
            <person name="Ramirez L."/>
            <person name="Alfaro M."/>
            <person name="Sun H."/>
            <person name="Tritt A."/>
            <person name="Yoshinaga Y."/>
            <person name="Zwiers L.-H."/>
            <person name="Turgeon B."/>
            <person name="Goodwin S."/>
            <person name="Spatafora J."/>
            <person name="Crous P."/>
            <person name="Grigoriev I."/>
        </authorList>
    </citation>
    <scope>NUCLEOTIDE SEQUENCE</scope>
    <source>
        <strain evidence="16">CBS 113818</strain>
    </source>
</reference>
<dbReference type="EMBL" id="MU006235">
    <property type="protein sequence ID" value="KAF2821938.1"/>
    <property type="molecule type" value="Genomic_DNA"/>
</dbReference>
<feature type="active site" evidence="12">
    <location>
        <position position="193"/>
    </location>
</feature>
<keyword evidence="17" id="KW-1185">Reference proteome</keyword>
<feature type="active site" description="Proton donor/acceptor" evidence="12">
    <location>
        <position position="206"/>
    </location>
</feature>
<comment type="catalytic activity">
    <reaction evidence="9 14">
        <text>cutin + H2O = cutin monomers.</text>
        <dbReference type="EC" id="3.1.1.74"/>
    </reaction>
</comment>
<feature type="disulfide bond" evidence="13">
    <location>
        <begin position="49"/>
        <end position="127"/>
    </location>
</feature>
<name>A0A6A6ZM28_9PLEO</name>
<dbReference type="InterPro" id="IPR011150">
    <property type="entry name" value="Cutinase_monf"/>
</dbReference>
<feature type="active site" description="Nucleophile" evidence="12">
    <location>
        <position position="138"/>
    </location>
</feature>
<organism evidence="16 17">
    <name type="scientific">Ophiobolus disseminans</name>
    <dbReference type="NCBI Taxonomy" id="1469910"/>
    <lineage>
        <taxon>Eukaryota</taxon>
        <taxon>Fungi</taxon>
        <taxon>Dikarya</taxon>
        <taxon>Ascomycota</taxon>
        <taxon>Pezizomycotina</taxon>
        <taxon>Dothideomycetes</taxon>
        <taxon>Pleosporomycetidae</taxon>
        <taxon>Pleosporales</taxon>
        <taxon>Pleosporineae</taxon>
        <taxon>Phaeosphaeriaceae</taxon>
        <taxon>Ophiobolus</taxon>
    </lineage>
</organism>
<dbReference type="PROSITE" id="PS00155">
    <property type="entry name" value="CUTINASE_1"/>
    <property type="match status" value="1"/>
</dbReference>
<dbReference type="AlphaFoldDB" id="A0A6A6ZM28"/>
<keyword evidence="7 14" id="KW-0378">Hydrolase</keyword>
<evidence type="ECO:0000256" key="13">
    <source>
        <dbReference type="PIRSR" id="PIRSR611150-2"/>
    </source>
</evidence>
<dbReference type="PROSITE" id="PS00931">
    <property type="entry name" value="CUTINASE_2"/>
    <property type="match status" value="1"/>
</dbReference>
<comment type="subcellular location">
    <subcellularLocation>
        <location evidence="1 14">Secreted</location>
    </subcellularLocation>
</comment>
<comment type="similarity">
    <text evidence="2 14">Belongs to the cutinase family.</text>
</comment>
<dbReference type="OrthoDB" id="3225429at2759"/>
<dbReference type="Pfam" id="PF01083">
    <property type="entry name" value="Cutinase"/>
    <property type="match status" value="1"/>
</dbReference>
<protein>
    <recommendedName>
        <fullName evidence="11 14">Cutinase</fullName>
        <ecNumber evidence="3 14">3.1.1.74</ecNumber>
    </recommendedName>
</protein>
<dbReference type="Proteomes" id="UP000799424">
    <property type="component" value="Unassembled WGS sequence"/>
</dbReference>
<evidence type="ECO:0000256" key="1">
    <source>
        <dbReference type="ARBA" id="ARBA00004613"/>
    </source>
</evidence>
<evidence type="ECO:0000256" key="8">
    <source>
        <dbReference type="ARBA" id="ARBA00023157"/>
    </source>
</evidence>
<dbReference type="InterPro" id="IPR043580">
    <property type="entry name" value="CUTINASE_1"/>
</dbReference>
<evidence type="ECO:0000313" key="16">
    <source>
        <dbReference type="EMBL" id="KAF2821938.1"/>
    </source>
</evidence>
<evidence type="ECO:0000256" key="6">
    <source>
        <dbReference type="ARBA" id="ARBA00022729"/>
    </source>
</evidence>
<evidence type="ECO:0000256" key="3">
    <source>
        <dbReference type="ARBA" id="ARBA00013095"/>
    </source>
</evidence>
<keyword evidence="6 15" id="KW-0732">Signal</keyword>
<dbReference type="GO" id="GO:0016052">
    <property type="term" value="P:carbohydrate catabolic process"/>
    <property type="evidence" value="ECO:0007669"/>
    <property type="project" value="TreeGrafter"/>
</dbReference>
<feature type="signal peptide" evidence="15">
    <location>
        <begin position="1"/>
        <end position="15"/>
    </location>
</feature>
<dbReference type="SUPFAM" id="SSF53474">
    <property type="entry name" value="alpha/beta-Hydrolases"/>
    <property type="match status" value="1"/>
</dbReference>
<evidence type="ECO:0000256" key="11">
    <source>
        <dbReference type="ARBA" id="ARBA00074522"/>
    </source>
</evidence>
<keyword evidence="8 13" id="KW-1015">Disulfide bond</keyword>
<dbReference type="GO" id="GO:0050525">
    <property type="term" value="F:cutinase activity"/>
    <property type="evidence" value="ECO:0007669"/>
    <property type="project" value="UniProtKB-UniRule"/>
</dbReference>
<dbReference type="Gene3D" id="3.40.50.1820">
    <property type="entry name" value="alpha/beta hydrolase"/>
    <property type="match status" value="1"/>
</dbReference>
<dbReference type="InterPro" id="IPR043579">
    <property type="entry name" value="CUTINASE_2"/>
</dbReference>
<feature type="disulfide bond" evidence="13">
    <location>
        <begin position="189"/>
        <end position="196"/>
    </location>
</feature>
<proteinExistence type="inferred from homology"/>
<evidence type="ECO:0000256" key="12">
    <source>
        <dbReference type="PIRSR" id="PIRSR611150-1"/>
    </source>
</evidence>
<dbReference type="InterPro" id="IPR029058">
    <property type="entry name" value="AB_hydrolase_fold"/>
</dbReference>
<dbReference type="GO" id="GO:0005576">
    <property type="term" value="C:extracellular region"/>
    <property type="evidence" value="ECO:0007669"/>
    <property type="project" value="UniProtKB-SubCell"/>
</dbReference>